<evidence type="ECO:0000313" key="3">
    <source>
        <dbReference type="Proteomes" id="UP000279029"/>
    </source>
</evidence>
<dbReference type="AlphaFoldDB" id="A0A3P7NYC6"/>
<keyword evidence="1" id="KW-1133">Transmembrane helix</keyword>
<dbReference type="EMBL" id="LR130778">
    <property type="protein sequence ID" value="VDN48214.1"/>
    <property type="molecule type" value="Genomic_DNA"/>
</dbReference>
<keyword evidence="1" id="KW-0812">Transmembrane</keyword>
<accession>A0A3P7NYC6</accession>
<dbReference type="KEGG" id="cbar:PATL70BA_2321"/>
<evidence type="ECO:0000256" key="1">
    <source>
        <dbReference type="SAM" id="Phobius"/>
    </source>
</evidence>
<keyword evidence="3" id="KW-1185">Reference proteome</keyword>
<organism evidence="2 3">
    <name type="scientific">Petrocella atlantisensis</name>
    <dbReference type="NCBI Taxonomy" id="2173034"/>
    <lineage>
        <taxon>Bacteria</taxon>
        <taxon>Bacillati</taxon>
        <taxon>Bacillota</taxon>
        <taxon>Clostridia</taxon>
        <taxon>Lachnospirales</taxon>
        <taxon>Vallitaleaceae</taxon>
        <taxon>Petrocella</taxon>
    </lineage>
</organism>
<gene>
    <name evidence="2" type="ORF">PATL70BA_2321</name>
</gene>
<proteinExistence type="predicted"/>
<reference evidence="2 3" key="1">
    <citation type="submission" date="2018-09" db="EMBL/GenBank/DDBJ databases">
        <authorList>
            <person name="Postec A."/>
        </authorList>
    </citation>
    <scope>NUCLEOTIDE SEQUENCE [LARGE SCALE GENOMIC DNA]</scope>
    <source>
        <strain evidence="2">70B-A</strain>
    </source>
</reference>
<name>A0A3P7NYC6_9FIRM</name>
<keyword evidence="1" id="KW-0472">Membrane</keyword>
<dbReference type="Proteomes" id="UP000279029">
    <property type="component" value="Chromosome"/>
</dbReference>
<protein>
    <submittedName>
        <fullName evidence="2">Uncharacterized protein</fullName>
    </submittedName>
</protein>
<evidence type="ECO:0000313" key="2">
    <source>
        <dbReference type="EMBL" id="VDN48214.1"/>
    </source>
</evidence>
<sequence>MDFPRVEQRGLAHDHYTTSTTMINRRINLWAQNPSTLWRKIQESPVLLRTRLLFPVLTALVIWVKTLMRLLIF</sequence>
<feature type="transmembrane region" description="Helical" evidence="1">
    <location>
        <begin position="52"/>
        <end position="72"/>
    </location>
</feature>